<organism evidence="3 4">
    <name type="scientific">Tuber melanosporum (strain Mel28)</name>
    <name type="common">Perigord black truffle</name>
    <dbReference type="NCBI Taxonomy" id="656061"/>
    <lineage>
        <taxon>Eukaryota</taxon>
        <taxon>Fungi</taxon>
        <taxon>Dikarya</taxon>
        <taxon>Ascomycota</taxon>
        <taxon>Pezizomycotina</taxon>
        <taxon>Pezizomycetes</taxon>
        <taxon>Pezizales</taxon>
        <taxon>Tuberaceae</taxon>
        <taxon>Tuber</taxon>
    </lineage>
</organism>
<evidence type="ECO:0000313" key="4">
    <source>
        <dbReference type="Proteomes" id="UP000006911"/>
    </source>
</evidence>
<dbReference type="GeneID" id="9183035"/>
<gene>
    <name evidence="3" type="ORF">GSTUM_00000113001</name>
</gene>
<feature type="compositionally biased region" description="Acidic residues" evidence="1">
    <location>
        <begin position="217"/>
        <end position="227"/>
    </location>
</feature>
<feature type="region of interest" description="Disordered" evidence="1">
    <location>
        <begin position="111"/>
        <end position="143"/>
    </location>
</feature>
<dbReference type="EMBL" id="FN429992">
    <property type="protein sequence ID" value="CAZ79553.1"/>
    <property type="molecule type" value="Genomic_DNA"/>
</dbReference>
<dbReference type="AlphaFoldDB" id="D5G4W0"/>
<feature type="region of interest" description="Disordered" evidence="1">
    <location>
        <begin position="184"/>
        <end position="227"/>
    </location>
</feature>
<protein>
    <submittedName>
        <fullName evidence="3">(Perigord truffle) hypothetical protein</fullName>
    </submittedName>
</protein>
<dbReference type="RefSeq" id="XP_002835396.1">
    <property type="nucleotide sequence ID" value="XM_002835350.1"/>
</dbReference>
<proteinExistence type="predicted"/>
<keyword evidence="2" id="KW-0812">Transmembrane</keyword>
<dbReference type="InParanoid" id="D5G4W0"/>
<evidence type="ECO:0000256" key="2">
    <source>
        <dbReference type="SAM" id="Phobius"/>
    </source>
</evidence>
<dbReference type="Proteomes" id="UP000006911">
    <property type="component" value="Unassembled WGS sequence"/>
</dbReference>
<reference evidence="3 4" key="1">
    <citation type="journal article" date="2010" name="Nature">
        <title>Perigord black truffle genome uncovers evolutionary origins and mechanisms of symbiosis.</title>
        <authorList>
            <person name="Martin F."/>
            <person name="Kohler A."/>
            <person name="Murat C."/>
            <person name="Balestrini R."/>
            <person name="Coutinho P.M."/>
            <person name="Jaillon O."/>
            <person name="Montanini B."/>
            <person name="Morin E."/>
            <person name="Noel B."/>
            <person name="Percudani R."/>
            <person name="Porcel B."/>
            <person name="Rubini A."/>
            <person name="Amicucci A."/>
            <person name="Amselem J."/>
            <person name="Anthouard V."/>
            <person name="Arcioni S."/>
            <person name="Artiguenave F."/>
            <person name="Aury J.M."/>
            <person name="Ballario P."/>
            <person name="Bolchi A."/>
            <person name="Brenna A."/>
            <person name="Brun A."/>
            <person name="Buee M."/>
            <person name="Cantarel B."/>
            <person name="Chevalier G."/>
            <person name="Couloux A."/>
            <person name="Da Silva C."/>
            <person name="Denoeud F."/>
            <person name="Duplessis S."/>
            <person name="Ghignone S."/>
            <person name="Hilselberger B."/>
            <person name="Iotti M."/>
            <person name="Marcais B."/>
            <person name="Mello A."/>
            <person name="Miranda M."/>
            <person name="Pacioni G."/>
            <person name="Quesneville H."/>
            <person name="Riccioni C."/>
            <person name="Ruotolo R."/>
            <person name="Splivallo R."/>
            <person name="Stocchi V."/>
            <person name="Tisserant E."/>
            <person name="Viscomi A.R."/>
            <person name="Zambonelli A."/>
            <person name="Zampieri E."/>
            <person name="Henrissat B."/>
            <person name="Lebrun M.H."/>
            <person name="Paolocci F."/>
            <person name="Bonfante P."/>
            <person name="Ottonello S."/>
            <person name="Wincker P."/>
        </authorList>
    </citation>
    <scope>NUCLEOTIDE SEQUENCE [LARGE SCALE GENOMIC DNA]</scope>
    <source>
        <strain evidence="3 4">Mel28</strain>
    </source>
</reference>
<keyword evidence="4" id="KW-1185">Reference proteome</keyword>
<evidence type="ECO:0000256" key="1">
    <source>
        <dbReference type="SAM" id="MobiDB-lite"/>
    </source>
</evidence>
<dbReference type="HOGENOM" id="CLU_1220459_0_0_1"/>
<name>D5G4W0_TUBMM</name>
<dbReference type="KEGG" id="tml:GSTUM_00000113001"/>
<feature type="transmembrane region" description="Helical" evidence="2">
    <location>
        <begin position="85"/>
        <end position="105"/>
    </location>
</feature>
<accession>D5G4W0</accession>
<keyword evidence="2" id="KW-0472">Membrane</keyword>
<sequence length="227" mass="25112">MSTISLKCHSNSYTKEHPCSNLRTEFAPSSPTPGPTPSLTAFTITPRPATEPFANWLPKTPRAGCPEASWNDIEAPGLNTGHKTFFQASLVVVILVVCYLLYNHIQNVRNSERHRTSEDSEPGSSLPGPRENQPGYPARRGGIRRGFMRWARSNLTEWPGRRERRRGRGIDIGEWMDGLELRTFRNQSDPDDGMPRGPGGLPPITEVTDVSSLDNPSDADDEGGPSF</sequence>
<evidence type="ECO:0000313" key="3">
    <source>
        <dbReference type="EMBL" id="CAZ79553.1"/>
    </source>
</evidence>
<keyword evidence="2" id="KW-1133">Transmembrane helix</keyword>